<sequence length="281" mass="31180">MSPLPDPEPSFSSPAMQRRLLLRAAAGTLLFSPWLKAAQARAPVNLAATPIGRLDLPWWRKRFEASLQQVRRSQPELVWLGDSITQNWERSSPQPWADYQPIWQREYGRYQPLNLGFIGDTTSSVLWRLDHGQVQGLSPKVCILLIGANNLGRPHWGAHLTVPGIEAVVDKVHQLLPHTAVLLLGVLPSKRSAWISAETLKINAALAQRYAHSPLVTFLNVGHVLLDAQGQPDPALYLEGHETHQTVLLHPDAQGMQRIAQAIAPTLDKLMTDAPDRPKSP</sequence>
<comment type="similarity">
    <text evidence="1">Belongs to the 'GDSL' lipolytic enzyme family. Platelet-activating factor acetylhydrolase IB beta/gamma subunits subfamily.</text>
</comment>
<feature type="domain" description="SGNH hydrolase-type esterase" evidence="2">
    <location>
        <begin position="80"/>
        <end position="258"/>
    </location>
</feature>
<accession>A0A8I1SYE1</accession>
<dbReference type="AlphaFoldDB" id="A0A8I1SYE1"/>
<dbReference type="Gene3D" id="3.40.50.1110">
    <property type="entry name" value="SGNH hydrolase"/>
    <property type="match status" value="1"/>
</dbReference>
<dbReference type="RefSeq" id="WP_276732125.1">
    <property type="nucleotide sequence ID" value="NZ_JAFKMR010000029.1"/>
</dbReference>
<name>A0A8I1SYE1_THIA3</name>
<evidence type="ECO:0000313" key="3">
    <source>
        <dbReference type="EMBL" id="MBN8745386.1"/>
    </source>
</evidence>
<protein>
    <recommendedName>
        <fullName evidence="2">SGNH hydrolase-type esterase domain-containing protein</fullName>
    </recommendedName>
</protein>
<dbReference type="GO" id="GO:0016788">
    <property type="term" value="F:hydrolase activity, acting on ester bonds"/>
    <property type="evidence" value="ECO:0007669"/>
    <property type="project" value="UniProtKB-ARBA"/>
</dbReference>
<proteinExistence type="inferred from homology"/>
<dbReference type="InterPro" id="IPR036514">
    <property type="entry name" value="SGNH_hydro_sf"/>
</dbReference>
<dbReference type="EMBL" id="JAFKMR010000029">
    <property type="protein sequence ID" value="MBN8745386.1"/>
    <property type="molecule type" value="Genomic_DNA"/>
</dbReference>
<dbReference type="InterPro" id="IPR013830">
    <property type="entry name" value="SGNH_hydro"/>
</dbReference>
<dbReference type="Pfam" id="PF13472">
    <property type="entry name" value="Lipase_GDSL_2"/>
    <property type="match status" value="1"/>
</dbReference>
<dbReference type="PANTHER" id="PTHR11852:SF0">
    <property type="entry name" value="PLATELET-ACTIVATING FACTOR ACETYLHYDROLASE IB SUBUNIT BETA HOMOLOG"/>
    <property type="match status" value="1"/>
</dbReference>
<dbReference type="SUPFAM" id="SSF52266">
    <property type="entry name" value="SGNH hydrolase"/>
    <property type="match status" value="1"/>
</dbReference>
<dbReference type="Proteomes" id="UP000664800">
    <property type="component" value="Unassembled WGS sequence"/>
</dbReference>
<evidence type="ECO:0000313" key="4">
    <source>
        <dbReference type="Proteomes" id="UP000664800"/>
    </source>
</evidence>
<reference evidence="3" key="1">
    <citation type="submission" date="2021-02" db="EMBL/GenBank/DDBJ databases">
        <title>Thiocyanate and organic carbon inputs drive convergent selection for specific autotrophic Afipia and Thiobacillus strains within complex microbiomes.</title>
        <authorList>
            <person name="Huddy R.J."/>
            <person name="Sachdeva R."/>
            <person name="Kadzinga F."/>
            <person name="Kantor R.S."/>
            <person name="Harrison S.T.L."/>
            <person name="Banfield J.F."/>
        </authorList>
    </citation>
    <scope>NUCLEOTIDE SEQUENCE</scope>
    <source>
        <strain evidence="3">SCN18_13_7_16_R3_B_64_19</strain>
    </source>
</reference>
<evidence type="ECO:0000259" key="2">
    <source>
        <dbReference type="Pfam" id="PF13472"/>
    </source>
</evidence>
<organism evidence="3 4">
    <name type="scientific">Thiomonas arsenitoxydans (strain DSM 22701 / CIP 110005 / 3As)</name>
    <dbReference type="NCBI Taxonomy" id="426114"/>
    <lineage>
        <taxon>Bacteria</taxon>
        <taxon>Pseudomonadati</taxon>
        <taxon>Pseudomonadota</taxon>
        <taxon>Betaproteobacteria</taxon>
        <taxon>Burkholderiales</taxon>
        <taxon>Thiomonas</taxon>
    </lineage>
</organism>
<comment type="caution">
    <text evidence="3">The sequence shown here is derived from an EMBL/GenBank/DDBJ whole genome shotgun (WGS) entry which is preliminary data.</text>
</comment>
<gene>
    <name evidence="3" type="ORF">J0I24_13955</name>
</gene>
<evidence type="ECO:0000256" key="1">
    <source>
        <dbReference type="ARBA" id="ARBA00038184"/>
    </source>
</evidence>
<dbReference type="PANTHER" id="PTHR11852">
    <property type="entry name" value="PLATELET-ACTIVATING FACTOR ACETYLHYDROLASE"/>
    <property type="match status" value="1"/>
</dbReference>